<keyword evidence="4" id="KW-0969">Cilium</keyword>
<dbReference type="GO" id="GO:0009424">
    <property type="term" value="C:bacterial-type flagellum hook"/>
    <property type="evidence" value="ECO:0007669"/>
    <property type="project" value="UniProtKB-UniRule"/>
</dbReference>
<dbReference type="EMBL" id="AEAH01000854">
    <property type="protein sequence ID" value="EGH30830.1"/>
    <property type="molecule type" value="Genomic_DNA"/>
</dbReference>
<feature type="domain" description="Flagellar basal-body/hook protein C-terminal" evidence="3">
    <location>
        <begin position="56"/>
        <end position="95"/>
    </location>
</feature>
<keyword evidence="4" id="KW-0282">Flagellum</keyword>
<dbReference type="GO" id="GO:0005198">
    <property type="term" value="F:structural molecule activity"/>
    <property type="evidence" value="ECO:0007669"/>
    <property type="project" value="UniProtKB-UniRule"/>
</dbReference>
<comment type="subcellular location">
    <subcellularLocation>
        <location evidence="2">Bacterial flagellum</location>
    </subcellularLocation>
    <subcellularLocation>
        <location evidence="2">Secreted</location>
    </subcellularLocation>
</comment>
<dbReference type="InterPro" id="IPR010930">
    <property type="entry name" value="Flg_bb/hook_C_dom"/>
</dbReference>
<reference evidence="4 5" key="1">
    <citation type="journal article" date="2011" name="PLoS Pathog.">
        <title>Dynamic evolution of pathogenicity revealed by sequencing and comparative genomics of 19 Pseudomonas syringae isolates.</title>
        <authorList>
            <person name="Baltrus D.A."/>
            <person name="Nishimura M.T."/>
            <person name="Romanchuk A."/>
            <person name="Chang J.H."/>
            <person name="Mukhtar M.S."/>
            <person name="Cherkis K."/>
            <person name="Roach J."/>
            <person name="Grant S.R."/>
            <person name="Jones C.D."/>
            <person name="Dangl J.L."/>
        </authorList>
    </citation>
    <scope>NUCLEOTIDE SEQUENCE [LARGE SCALE GENOMIC DNA]</scope>
    <source>
        <strain evidence="5">M301072PT</strain>
    </source>
</reference>
<sequence length="97" mass="9936">RQTAKTVGVINGGVGTSLSGSYASTVSVVGTLASQSKNDVTATAAVVSQAKSSRDSVSGVSLDEEASNLIKYQQYYTASSQIIKAAQTIFSTLINSL</sequence>
<accession>F3FKU4</accession>
<dbReference type="PANTHER" id="PTHR30033">
    <property type="entry name" value="FLAGELLAR HOOK-ASSOCIATED PROTEIN 1"/>
    <property type="match status" value="1"/>
</dbReference>
<protein>
    <recommendedName>
        <fullName evidence="2">Flagellar hook-associated protein 1</fullName>
        <shortName evidence="2">HAP1</shortName>
    </recommendedName>
</protein>
<evidence type="ECO:0000256" key="2">
    <source>
        <dbReference type="RuleBase" id="RU362065"/>
    </source>
</evidence>
<dbReference type="InterPro" id="IPR002371">
    <property type="entry name" value="FlgK"/>
</dbReference>
<dbReference type="Pfam" id="PF06429">
    <property type="entry name" value="Flg_bbr_C"/>
    <property type="match status" value="1"/>
</dbReference>
<feature type="non-terminal residue" evidence="4">
    <location>
        <position position="1"/>
    </location>
</feature>
<dbReference type="SUPFAM" id="SSF64518">
    <property type="entry name" value="Phase 1 flagellin"/>
    <property type="match status" value="1"/>
</dbReference>
<keyword evidence="4" id="KW-0966">Cell projection</keyword>
<name>F3FKU4_PSESX</name>
<comment type="caution">
    <text evidence="4">The sequence shown here is derived from an EMBL/GenBank/DDBJ whole genome shotgun (WGS) entry which is preliminary data.</text>
</comment>
<comment type="similarity">
    <text evidence="1 2">Belongs to the flagella basal body rod proteins family.</text>
</comment>
<keyword evidence="2" id="KW-0975">Bacterial flagellum</keyword>
<dbReference type="Proteomes" id="UP000004471">
    <property type="component" value="Unassembled WGS sequence"/>
</dbReference>
<dbReference type="GO" id="GO:0005576">
    <property type="term" value="C:extracellular region"/>
    <property type="evidence" value="ECO:0007669"/>
    <property type="project" value="UniProtKB-SubCell"/>
</dbReference>
<keyword evidence="2" id="KW-0964">Secreted</keyword>
<dbReference type="PANTHER" id="PTHR30033:SF1">
    <property type="entry name" value="FLAGELLAR HOOK-ASSOCIATED PROTEIN 1"/>
    <property type="match status" value="1"/>
</dbReference>
<dbReference type="AlphaFoldDB" id="F3FKU4"/>
<dbReference type="GO" id="GO:0044780">
    <property type="term" value="P:bacterial-type flagellum assembly"/>
    <property type="evidence" value="ECO:0007669"/>
    <property type="project" value="InterPro"/>
</dbReference>
<evidence type="ECO:0000313" key="5">
    <source>
        <dbReference type="Proteomes" id="UP000004471"/>
    </source>
</evidence>
<evidence type="ECO:0000259" key="3">
    <source>
        <dbReference type="Pfam" id="PF06429"/>
    </source>
</evidence>
<gene>
    <name evidence="2 4" type="primary">flgK</name>
    <name evidence="4" type="ORF">PSYJA_18341</name>
</gene>
<evidence type="ECO:0000313" key="4">
    <source>
        <dbReference type="EMBL" id="EGH30830.1"/>
    </source>
</evidence>
<evidence type="ECO:0000256" key="1">
    <source>
        <dbReference type="ARBA" id="ARBA00009677"/>
    </source>
</evidence>
<dbReference type="PATRIC" id="fig|629262.5.peg.3043"/>
<dbReference type="PRINTS" id="PR01005">
    <property type="entry name" value="FLGHOOKAP1"/>
</dbReference>
<proteinExistence type="inferred from homology"/>
<dbReference type="HOGENOM" id="CLU_164035_0_0_6"/>
<organism evidence="4 5">
    <name type="scientific">Pseudomonas syringae pv. japonica str. M301072</name>
    <dbReference type="NCBI Taxonomy" id="629262"/>
    <lineage>
        <taxon>Bacteria</taxon>
        <taxon>Pseudomonadati</taxon>
        <taxon>Pseudomonadota</taxon>
        <taxon>Gammaproteobacteria</taxon>
        <taxon>Pseudomonadales</taxon>
        <taxon>Pseudomonadaceae</taxon>
        <taxon>Pseudomonas</taxon>
        <taxon>Pseudomonas syringae</taxon>
    </lineage>
</organism>